<keyword evidence="7" id="KW-0325">Glycoprotein</keyword>
<keyword evidence="3" id="KW-0964">Secreted</keyword>
<evidence type="ECO:0000256" key="9">
    <source>
        <dbReference type="ARBA" id="ARBA00023316"/>
    </source>
</evidence>
<dbReference type="InterPro" id="IPR012334">
    <property type="entry name" value="Pectin_lyas_fold"/>
</dbReference>
<organism evidence="11 12">
    <name type="scientific">Cytospora mali</name>
    <name type="common">Apple Valsa canker fungus</name>
    <name type="synonym">Valsa mali</name>
    <dbReference type="NCBI Taxonomy" id="578113"/>
    <lineage>
        <taxon>Eukaryota</taxon>
        <taxon>Fungi</taxon>
        <taxon>Dikarya</taxon>
        <taxon>Ascomycota</taxon>
        <taxon>Pezizomycotina</taxon>
        <taxon>Sordariomycetes</taxon>
        <taxon>Sordariomycetidae</taxon>
        <taxon>Diaporthales</taxon>
        <taxon>Cytosporaceae</taxon>
        <taxon>Cytospora</taxon>
    </lineage>
</organism>
<dbReference type="GO" id="GO:0071555">
    <property type="term" value="P:cell wall organization"/>
    <property type="evidence" value="ECO:0007669"/>
    <property type="project" value="UniProtKB-KW"/>
</dbReference>
<comment type="subcellular location">
    <subcellularLocation>
        <location evidence="1">Secreted</location>
    </subcellularLocation>
</comment>
<dbReference type="AlphaFoldDB" id="A0A194UNZ5"/>
<dbReference type="InterPro" id="IPR006626">
    <property type="entry name" value="PbH1"/>
</dbReference>
<keyword evidence="6 10" id="KW-0378">Hydrolase</keyword>
<dbReference type="GO" id="GO:0045490">
    <property type="term" value="P:pectin catabolic process"/>
    <property type="evidence" value="ECO:0007669"/>
    <property type="project" value="UniProtKB-ARBA"/>
</dbReference>
<evidence type="ECO:0000256" key="10">
    <source>
        <dbReference type="RuleBase" id="RU361169"/>
    </source>
</evidence>
<dbReference type="PANTHER" id="PTHR31736:SF8">
    <property type="entry name" value="PUTATIVE (AFU_ORTHOLOGUE AFUA_7G06410)-RELATED"/>
    <property type="match status" value="1"/>
</dbReference>
<keyword evidence="4" id="KW-0732">Signal</keyword>
<dbReference type="InterPro" id="IPR000743">
    <property type="entry name" value="Glyco_hydro_28"/>
</dbReference>
<evidence type="ECO:0000256" key="1">
    <source>
        <dbReference type="ARBA" id="ARBA00004613"/>
    </source>
</evidence>
<proteinExistence type="inferred from homology"/>
<dbReference type="PANTHER" id="PTHR31736">
    <property type="match status" value="1"/>
</dbReference>
<dbReference type="EMBL" id="KN714668">
    <property type="protein sequence ID" value="KUI53395.1"/>
    <property type="molecule type" value="Genomic_DNA"/>
</dbReference>
<evidence type="ECO:0000256" key="3">
    <source>
        <dbReference type="ARBA" id="ARBA00022525"/>
    </source>
</evidence>
<evidence type="ECO:0000256" key="2">
    <source>
        <dbReference type="ARBA" id="ARBA00008834"/>
    </source>
</evidence>
<keyword evidence="8 10" id="KW-0326">Glycosidase</keyword>
<gene>
    <name evidence="11" type="ORF">VP1G_00675</name>
</gene>
<dbReference type="SUPFAM" id="SSF51126">
    <property type="entry name" value="Pectin lyase-like"/>
    <property type="match status" value="1"/>
</dbReference>
<dbReference type="SMART" id="SM00710">
    <property type="entry name" value="PbH1"/>
    <property type="match status" value="5"/>
</dbReference>
<dbReference type="STRING" id="694573.A0A194UNZ5"/>
<dbReference type="GO" id="GO:0004650">
    <property type="term" value="F:polygalacturonase activity"/>
    <property type="evidence" value="ECO:0007669"/>
    <property type="project" value="InterPro"/>
</dbReference>
<evidence type="ECO:0000256" key="7">
    <source>
        <dbReference type="ARBA" id="ARBA00023180"/>
    </source>
</evidence>
<evidence type="ECO:0000256" key="8">
    <source>
        <dbReference type="ARBA" id="ARBA00023295"/>
    </source>
</evidence>
<evidence type="ECO:0000256" key="5">
    <source>
        <dbReference type="ARBA" id="ARBA00022737"/>
    </source>
</evidence>
<keyword evidence="5" id="KW-0677">Repeat</keyword>
<sequence>MQNAVSQLGQYLAMLSLTMRQTLIAALQVPLVFSHPPATPGLLKTERTCVVQPSPQGSDSAPAIIQAFSDCGHNDGPNRGKVVFQNDTYLVKSVMNTTGLRNVDVELHGTLLWDTDIQYWLNHSLPMGYQNQSSAWLFGGEGLRWDGYGHGTLDGNGQVWYTYINGTNNYPRRPHQITFTGLKDSIIEGVRFVQSQMWTMTLIHSKNVLLENIYVNNTDKNRGTDGADTIYADNITFRNWIVQNGDDSISLKANSTNILIENCQFYTGLGIAIGSIGQYNGVFETIQNVTARNITIHDQMRYGAYVKTWTGNSTGYPPNGGGGGLGYATNITLEDFKLNNPSGIFAITQCTSYNSATGGCDTSKFNIRDLKMVNWSGTAASDVVAELQCSGASPCTGIVIEGIDIIDSMNGTRPANYLCDSVVDQTGFNCTGAPWGENNR</sequence>
<protein>
    <submittedName>
        <fullName evidence="11">Alpha-L-rhamnosidase rgxB</fullName>
    </submittedName>
</protein>
<keyword evidence="9" id="KW-0961">Cell wall biogenesis/degradation</keyword>
<evidence type="ECO:0000313" key="11">
    <source>
        <dbReference type="EMBL" id="KUI53395.1"/>
    </source>
</evidence>
<dbReference type="OrthoDB" id="187139at2759"/>
<dbReference type="Gene3D" id="2.160.20.10">
    <property type="entry name" value="Single-stranded right-handed beta-helix, Pectin lyase-like"/>
    <property type="match status" value="1"/>
</dbReference>
<comment type="similarity">
    <text evidence="2 10">Belongs to the glycosyl hydrolase 28 family.</text>
</comment>
<dbReference type="GO" id="GO:0005576">
    <property type="term" value="C:extracellular region"/>
    <property type="evidence" value="ECO:0007669"/>
    <property type="project" value="UniProtKB-SubCell"/>
</dbReference>
<evidence type="ECO:0000256" key="4">
    <source>
        <dbReference type="ARBA" id="ARBA00022729"/>
    </source>
</evidence>
<dbReference type="Proteomes" id="UP000078576">
    <property type="component" value="Unassembled WGS sequence"/>
</dbReference>
<accession>A0A194UNZ5</accession>
<reference evidence="12" key="1">
    <citation type="submission" date="2014-12" db="EMBL/GenBank/DDBJ databases">
        <title>Genome Sequence of Valsa Canker Pathogens Uncovers a Specific Adaption of Colonization on Woody Bark.</title>
        <authorList>
            <person name="Yin Z."/>
            <person name="Liu H."/>
            <person name="Gao X."/>
            <person name="Li Z."/>
            <person name="Song N."/>
            <person name="Ke X."/>
            <person name="Dai Q."/>
            <person name="Wu Y."/>
            <person name="Sun Y."/>
            <person name="Xu J.-R."/>
            <person name="Kang Z.K."/>
            <person name="Wang L."/>
            <person name="Huang L."/>
        </authorList>
    </citation>
    <scope>NUCLEOTIDE SEQUENCE [LARGE SCALE GENOMIC DNA]</scope>
    <source>
        <strain evidence="12">SXYL134</strain>
    </source>
</reference>
<evidence type="ECO:0000313" key="12">
    <source>
        <dbReference type="Proteomes" id="UP000078576"/>
    </source>
</evidence>
<evidence type="ECO:0000256" key="6">
    <source>
        <dbReference type="ARBA" id="ARBA00022801"/>
    </source>
</evidence>
<dbReference type="Pfam" id="PF00295">
    <property type="entry name" value="Glyco_hydro_28"/>
    <property type="match status" value="1"/>
</dbReference>
<keyword evidence="12" id="KW-1185">Reference proteome</keyword>
<dbReference type="InterPro" id="IPR011050">
    <property type="entry name" value="Pectin_lyase_fold/virulence"/>
</dbReference>
<name>A0A194UNZ5_CYTMA</name>